<dbReference type="GO" id="GO:0042130">
    <property type="term" value="P:negative regulation of T cell proliferation"/>
    <property type="evidence" value="ECO:0007669"/>
    <property type="project" value="TreeGrafter"/>
</dbReference>
<feature type="domain" description="Immunoglobulin" evidence="13">
    <location>
        <begin position="22"/>
        <end position="124"/>
    </location>
</feature>
<feature type="transmembrane region" description="Helical" evidence="11">
    <location>
        <begin position="263"/>
        <end position="284"/>
    </location>
</feature>
<dbReference type="PANTHER" id="PTHR25466">
    <property type="entry name" value="T-LYMPHOCYTE ACTIVATION ANTIGEN"/>
    <property type="match status" value="1"/>
</dbReference>
<keyword evidence="3 11" id="KW-0812">Transmembrane</keyword>
<keyword evidence="9" id="KW-0325">Glycoprotein</keyword>
<keyword evidence="7" id="KW-1015">Disulfide bond</keyword>
<evidence type="ECO:0000256" key="2">
    <source>
        <dbReference type="ARBA" id="ARBA00022475"/>
    </source>
</evidence>
<evidence type="ECO:0000259" key="13">
    <source>
        <dbReference type="SMART" id="SM00409"/>
    </source>
</evidence>
<dbReference type="Pfam" id="PF07686">
    <property type="entry name" value="V-set"/>
    <property type="match status" value="1"/>
</dbReference>
<keyword evidence="6 11" id="KW-0472">Membrane</keyword>
<evidence type="ECO:0000256" key="4">
    <source>
        <dbReference type="ARBA" id="ARBA00022729"/>
    </source>
</evidence>
<dbReference type="AlphaFoldDB" id="A0AAV6PRX3"/>
<evidence type="ECO:0000256" key="3">
    <source>
        <dbReference type="ARBA" id="ARBA00022692"/>
    </source>
</evidence>
<dbReference type="EMBL" id="JAGKHQ010000021">
    <property type="protein sequence ID" value="KAG7474100.1"/>
    <property type="molecule type" value="Genomic_DNA"/>
</dbReference>
<evidence type="ECO:0000256" key="5">
    <source>
        <dbReference type="ARBA" id="ARBA00022989"/>
    </source>
</evidence>
<accession>A0AAV6PRX3</accession>
<sequence>MACFYLLLVLLTVTSGCRADSMLSVSAFLEDSVALPCGHFYKKDLTSGLRMRWIKYSTDTSEKKVILSWPETSQDAKHVKWGSDEKGTMSLILTNSQKSDEGIYICEFCLLWNCTLRNISLRVKDCKVRPAVKVAHSTPFQLNCSVDIKGQKGPLNVSWVLLKAGEPSPLISERVEVSGTSLVIKSPSISDSSWYRCSYTYGKNHGCYDIRMHVQAEDVEATTFQQAEDVEATTFRQVENVEETIFQQANRTTEQSGDTLTAALSPVITVAVVIAVLAGVYIYWRRSQQTQRDSEGAVREIECIHDYDYPVTLMPSNDLSDSSQEFNRIYHHLENDSLHTCK</sequence>
<feature type="chain" id="PRO_5043899465" description="Immunoglobulin domain-containing protein" evidence="12">
    <location>
        <begin position="20"/>
        <end position="342"/>
    </location>
</feature>
<feature type="domain" description="Immunoglobulin" evidence="13">
    <location>
        <begin position="129"/>
        <end position="217"/>
    </location>
</feature>
<evidence type="ECO:0000256" key="10">
    <source>
        <dbReference type="ARBA" id="ARBA00023319"/>
    </source>
</evidence>
<dbReference type="InterPro" id="IPR003599">
    <property type="entry name" value="Ig_sub"/>
</dbReference>
<dbReference type="GO" id="GO:0006955">
    <property type="term" value="P:immune response"/>
    <property type="evidence" value="ECO:0007669"/>
    <property type="project" value="TreeGrafter"/>
</dbReference>
<dbReference type="Proteomes" id="UP000693946">
    <property type="component" value="Linkage Group LG9"/>
</dbReference>
<evidence type="ECO:0000256" key="9">
    <source>
        <dbReference type="ARBA" id="ARBA00023180"/>
    </source>
</evidence>
<dbReference type="SMART" id="SM00409">
    <property type="entry name" value="IG"/>
    <property type="match status" value="2"/>
</dbReference>
<dbReference type="GO" id="GO:0007166">
    <property type="term" value="P:cell surface receptor signaling pathway"/>
    <property type="evidence" value="ECO:0007669"/>
    <property type="project" value="TreeGrafter"/>
</dbReference>
<organism evidence="14 15">
    <name type="scientific">Solea senegalensis</name>
    <name type="common">Senegalese sole</name>
    <dbReference type="NCBI Taxonomy" id="28829"/>
    <lineage>
        <taxon>Eukaryota</taxon>
        <taxon>Metazoa</taxon>
        <taxon>Chordata</taxon>
        <taxon>Craniata</taxon>
        <taxon>Vertebrata</taxon>
        <taxon>Euteleostomi</taxon>
        <taxon>Actinopterygii</taxon>
        <taxon>Neopterygii</taxon>
        <taxon>Teleostei</taxon>
        <taxon>Neoteleostei</taxon>
        <taxon>Acanthomorphata</taxon>
        <taxon>Carangaria</taxon>
        <taxon>Pleuronectiformes</taxon>
        <taxon>Pleuronectoidei</taxon>
        <taxon>Soleidae</taxon>
        <taxon>Solea</taxon>
    </lineage>
</organism>
<reference evidence="14 15" key="1">
    <citation type="journal article" date="2021" name="Sci. Rep.">
        <title>Chromosome anchoring in Senegalese sole (Solea senegalensis) reveals sex-associated markers and genome rearrangements in flatfish.</title>
        <authorList>
            <person name="Guerrero-Cozar I."/>
            <person name="Gomez-Garrido J."/>
            <person name="Berbel C."/>
            <person name="Martinez-Blanch J.F."/>
            <person name="Alioto T."/>
            <person name="Claros M.G."/>
            <person name="Gagnaire P.A."/>
            <person name="Manchado M."/>
        </authorList>
    </citation>
    <scope>NUCLEOTIDE SEQUENCE [LARGE SCALE GENOMIC DNA]</scope>
    <source>
        <strain evidence="14">Sse05_10M</strain>
    </source>
</reference>
<dbReference type="GO" id="GO:0071222">
    <property type="term" value="P:cellular response to lipopolysaccharide"/>
    <property type="evidence" value="ECO:0007669"/>
    <property type="project" value="TreeGrafter"/>
</dbReference>
<dbReference type="GO" id="GO:0009897">
    <property type="term" value="C:external side of plasma membrane"/>
    <property type="evidence" value="ECO:0007669"/>
    <property type="project" value="TreeGrafter"/>
</dbReference>
<comment type="caution">
    <text evidence="14">The sequence shown here is derived from an EMBL/GenBank/DDBJ whole genome shotgun (WGS) entry which is preliminary data.</text>
</comment>
<keyword evidence="8" id="KW-0675">Receptor</keyword>
<protein>
    <recommendedName>
        <fullName evidence="13">Immunoglobulin domain-containing protein</fullName>
    </recommendedName>
</protein>
<keyword evidence="10" id="KW-0393">Immunoglobulin domain</keyword>
<dbReference type="GO" id="GO:0031295">
    <property type="term" value="P:T cell costimulation"/>
    <property type="evidence" value="ECO:0007669"/>
    <property type="project" value="TreeGrafter"/>
</dbReference>
<dbReference type="PANTHER" id="PTHR25466:SF14">
    <property type="entry name" value="BUTYROPHILIN SUBFAMILY 2 MEMBER A2-LIKE-RELATED"/>
    <property type="match status" value="1"/>
</dbReference>
<name>A0AAV6PRX3_SOLSE</name>
<evidence type="ECO:0000256" key="12">
    <source>
        <dbReference type="SAM" id="SignalP"/>
    </source>
</evidence>
<evidence type="ECO:0000256" key="8">
    <source>
        <dbReference type="ARBA" id="ARBA00023170"/>
    </source>
</evidence>
<evidence type="ECO:0000256" key="7">
    <source>
        <dbReference type="ARBA" id="ARBA00023157"/>
    </source>
</evidence>
<dbReference type="InterPro" id="IPR013106">
    <property type="entry name" value="Ig_V-set"/>
</dbReference>
<keyword evidence="15" id="KW-1185">Reference proteome</keyword>
<evidence type="ECO:0000256" key="6">
    <source>
        <dbReference type="ARBA" id="ARBA00023136"/>
    </source>
</evidence>
<feature type="signal peptide" evidence="12">
    <location>
        <begin position="1"/>
        <end position="19"/>
    </location>
</feature>
<evidence type="ECO:0000313" key="15">
    <source>
        <dbReference type="Proteomes" id="UP000693946"/>
    </source>
</evidence>
<comment type="subcellular location">
    <subcellularLocation>
        <location evidence="1">Cell membrane</location>
        <topology evidence="1">Single-pass type I membrane protein</topology>
    </subcellularLocation>
</comment>
<keyword evidence="4 12" id="KW-0732">Signal</keyword>
<evidence type="ECO:0000256" key="11">
    <source>
        <dbReference type="SAM" id="Phobius"/>
    </source>
</evidence>
<dbReference type="InterPro" id="IPR051713">
    <property type="entry name" value="T-cell_Activation_Regulation"/>
</dbReference>
<evidence type="ECO:0000256" key="1">
    <source>
        <dbReference type="ARBA" id="ARBA00004251"/>
    </source>
</evidence>
<proteinExistence type="predicted"/>
<dbReference type="GO" id="GO:0042102">
    <property type="term" value="P:positive regulation of T cell proliferation"/>
    <property type="evidence" value="ECO:0007669"/>
    <property type="project" value="TreeGrafter"/>
</dbReference>
<evidence type="ECO:0000313" key="14">
    <source>
        <dbReference type="EMBL" id="KAG7474100.1"/>
    </source>
</evidence>
<gene>
    <name evidence="14" type="ORF">JOB18_002075</name>
</gene>
<keyword evidence="2" id="KW-1003">Cell membrane</keyword>
<keyword evidence="5 11" id="KW-1133">Transmembrane helix</keyword>